<comment type="caution">
    <text evidence="1">The sequence shown here is derived from an EMBL/GenBank/DDBJ whole genome shotgun (WGS) entry which is preliminary data.</text>
</comment>
<dbReference type="EMBL" id="QOKZ01000001">
    <property type="protein sequence ID" value="RMC37313.1"/>
    <property type="molecule type" value="Genomic_DNA"/>
</dbReference>
<protein>
    <submittedName>
        <fullName evidence="1">Uncharacterized protein</fullName>
    </submittedName>
</protein>
<dbReference type="AlphaFoldDB" id="A0A3M0MJS2"/>
<evidence type="ECO:0000313" key="1">
    <source>
        <dbReference type="EMBL" id="RMC37313.1"/>
    </source>
</evidence>
<proteinExistence type="predicted"/>
<sequence>MKKKWVGVETIKRKLRYIRRGRGLRPAPAFACPIPEPARPQRRCRAALAALHDMHGNILA</sequence>
<name>A0A3M0MJS2_9RHOB</name>
<reference evidence="1 2" key="1">
    <citation type="submission" date="2018-07" db="EMBL/GenBank/DDBJ databases">
        <authorList>
            <person name="Zhang Y."/>
            <person name="Wang L."/>
            <person name="Ma S."/>
        </authorList>
    </citation>
    <scope>NUCLEOTIDE SEQUENCE [LARGE SCALE GENOMIC DNA]</scope>
    <source>
        <strain evidence="1 2">4-2</strain>
    </source>
</reference>
<keyword evidence="2" id="KW-1185">Reference proteome</keyword>
<evidence type="ECO:0000313" key="2">
    <source>
        <dbReference type="Proteomes" id="UP000273516"/>
    </source>
</evidence>
<gene>
    <name evidence="1" type="ORF">C9E81_00715</name>
</gene>
<dbReference type="Proteomes" id="UP000273516">
    <property type="component" value="Unassembled WGS sequence"/>
</dbReference>
<accession>A0A3M0MJS2</accession>
<organism evidence="1 2">
    <name type="scientific">Paracoccus alkanivorans</name>
    <dbReference type="NCBI Taxonomy" id="2116655"/>
    <lineage>
        <taxon>Bacteria</taxon>
        <taxon>Pseudomonadati</taxon>
        <taxon>Pseudomonadota</taxon>
        <taxon>Alphaproteobacteria</taxon>
        <taxon>Rhodobacterales</taxon>
        <taxon>Paracoccaceae</taxon>
        <taxon>Paracoccus</taxon>
    </lineage>
</organism>